<evidence type="ECO:0000259" key="1">
    <source>
        <dbReference type="PROSITE" id="PS50879"/>
    </source>
</evidence>
<reference evidence="2" key="1">
    <citation type="journal article" date="2005" name="Genome Res.">
        <title>Sequence, annotation, and analysis of synteny between rice chromosome 3 and diverged grass species.</title>
        <authorList>
            <consortium name="Rice Chromosome 3 Sequencing Consortium"/>
            <person name="Buell C.R."/>
            <person name="Yuan Q."/>
            <person name="Ouyang S."/>
            <person name="Liu J."/>
            <person name="Zhu W."/>
            <person name="Wang A."/>
            <person name="Maiti R."/>
            <person name="Haas B."/>
            <person name="Wortman J."/>
            <person name="Pertea M."/>
            <person name="Jones K.M."/>
            <person name="Kim M."/>
            <person name="Overton L."/>
            <person name="Tsitrin T."/>
            <person name="Fadrosh D."/>
            <person name="Bera J."/>
            <person name="Weaver B."/>
            <person name="Jin S."/>
            <person name="Johri S."/>
            <person name="Reardon M."/>
            <person name="Webb K."/>
            <person name="Hill J."/>
            <person name="Moffat K."/>
            <person name="Tallon L."/>
            <person name="Van Aken S."/>
            <person name="Lewis M."/>
            <person name="Utterback T."/>
            <person name="Feldblyum T."/>
            <person name="Zismann V."/>
            <person name="Iobst S."/>
            <person name="Hsiao J."/>
            <person name="de Vazeille A.R."/>
            <person name="Salzberg S.L."/>
            <person name="White O."/>
            <person name="Fraser C."/>
            <person name="Yu Y."/>
            <person name="Kim H."/>
            <person name="Rambo T."/>
            <person name="Currie J."/>
            <person name="Collura K."/>
            <person name="Kernodle-Thompson S."/>
            <person name="Wei F."/>
            <person name="Kudrna K."/>
            <person name="Ammiraju J.S."/>
            <person name="Luo M."/>
            <person name="Goicoechea J.L."/>
            <person name="Wing R.A."/>
            <person name="Henry D."/>
            <person name="Oates R."/>
            <person name="Palmer M."/>
            <person name="Pries G."/>
            <person name="Saski C."/>
            <person name="Simmons J."/>
            <person name="Soderlund C."/>
            <person name="Nelson W."/>
            <person name="de la Bastide M."/>
            <person name="Spiegel L."/>
            <person name="Nascimento L."/>
            <person name="Huang E."/>
            <person name="Preston R."/>
            <person name="Zutavern T."/>
            <person name="Palmer L."/>
            <person name="O'Shaughnessy A."/>
            <person name="Dike S."/>
            <person name="McCombie W.R."/>
            <person name="Minx P."/>
            <person name="Cordum H."/>
            <person name="Wilson R."/>
            <person name="Jin W."/>
            <person name="Lee H.R."/>
            <person name="Jiang J."/>
            <person name="Jackson S."/>
        </authorList>
    </citation>
    <scope>NUCLEOTIDE SEQUENCE [LARGE SCALE GENOMIC DNA]</scope>
</reference>
<dbReference type="GO" id="GO:0004523">
    <property type="term" value="F:RNA-DNA hybrid ribonuclease activity"/>
    <property type="evidence" value="ECO:0007669"/>
    <property type="project" value="InterPro"/>
</dbReference>
<dbReference type="PANTHER" id="PTHR48475:SF2">
    <property type="entry name" value="RIBONUCLEASE H"/>
    <property type="match status" value="1"/>
</dbReference>
<sequence>MGYALRWLVVSQRAGTAAILTSPGGIPIQCAARLQFDTTNNTTEYEAVLLGLRKAKAMGMRRLLVWTDSKLVASQVDKSFEAKEEGMRKYLEAVRSMDKSFAGITVEYLPRGQNEEADALAKSAVCGGLHSPGVFFEVLYTPSVPENSQDIMAIDQVELGEDPDDWRTPFVKYLKEGWLPDDEAKAKQLQIRSTKYSLVSGQLNRTGML</sequence>
<dbReference type="SUPFAM" id="SSF53098">
    <property type="entry name" value="Ribonuclease H-like"/>
    <property type="match status" value="1"/>
</dbReference>
<organism evidence="2">
    <name type="scientific">Oryza sativa subsp. japonica</name>
    <name type="common">Rice</name>
    <dbReference type="NCBI Taxonomy" id="39947"/>
    <lineage>
        <taxon>Eukaryota</taxon>
        <taxon>Viridiplantae</taxon>
        <taxon>Streptophyta</taxon>
        <taxon>Embryophyta</taxon>
        <taxon>Tracheophyta</taxon>
        <taxon>Spermatophyta</taxon>
        <taxon>Magnoliopsida</taxon>
        <taxon>Liliopsida</taxon>
        <taxon>Poales</taxon>
        <taxon>Poaceae</taxon>
        <taxon>BOP clade</taxon>
        <taxon>Oryzoideae</taxon>
        <taxon>Oryzeae</taxon>
        <taxon>Oryzinae</taxon>
        <taxon>Oryza</taxon>
        <taxon>Oryza sativa</taxon>
    </lineage>
</organism>
<dbReference type="AlphaFoldDB" id="Q10IU4"/>
<evidence type="ECO:0000313" key="2">
    <source>
        <dbReference type="EMBL" id="ABF96895.1"/>
    </source>
</evidence>
<dbReference type="PROSITE" id="PS50879">
    <property type="entry name" value="RNASE_H_1"/>
    <property type="match status" value="1"/>
</dbReference>
<dbReference type="InterPro" id="IPR012337">
    <property type="entry name" value="RNaseH-like_sf"/>
</dbReference>
<dbReference type="Pfam" id="PF13456">
    <property type="entry name" value="RVT_3"/>
    <property type="match status" value="1"/>
</dbReference>
<dbReference type="PANTHER" id="PTHR48475">
    <property type="entry name" value="RIBONUCLEASE H"/>
    <property type="match status" value="1"/>
</dbReference>
<accession>Q10IU4</accession>
<dbReference type="EMBL" id="DP000009">
    <property type="protein sequence ID" value="ABF96895.1"/>
    <property type="molecule type" value="Genomic_DNA"/>
</dbReference>
<protein>
    <submittedName>
        <fullName evidence="2">Retrotransposon protein, putative, Ty3-gypsy subclass</fullName>
    </submittedName>
</protein>
<dbReference type="CDD" id="cd09279">
    <property type="entry name" value="RNase_HI_like"/>
    <property type="match status" value="1"/>
</dbReference>
<reference evidence="2" key="2">
    <citation type="submission" date="2006-06" db="EMBL/GenBank/DDBJ databases">
        <authorList>
            <person name="Buell R."/>
            <person name="Wing R.A."/>
            <person name="McCombie W.A."/>
            <person name="Ouyang S."/>
        </authorList>
    </citation>
    <scope>NUCLEOTIDE SEQUENCE</scope>
</reference>
<dbReference type="InterPro" id="IPR036397">
    <property type="entry name" value="RNaseH_sf"/>
</dbReference>
<dbReference type="InterPro" id="IPR002156">
    <property type="entry name" value="RNaseH_domain"/>
</dbReference>
<feature type="domain" description="RNase H type-1" evidence="1">
    <location>
        <begin position="1"/>
        <end position="126"/>
    </location>
</feature>
<dbReference type="Gene3D" id="3.30.420.10">
    <property type="entry name" value="Ribonuclease H-like superfamily/Ribonuclease H"/>
    <property type="match status" value="1"/>
</dbReference>
<name>Q10IU4_ORYSJ</name>
<gene>
    <name evidence="2" type="ordered locus">LOC_Os03g33044</name>
</gene>
<dbReference type="GO" id="GO:0003676">
    <property type="term" value="F:nucleic acid binding"/>
    <property type="evidence" value="ECO:0007669"/>
    <property type="project" value="InterPro"/>
</dbReference>
<proteinExistence type="predicted"/>